<dbReference type="Proteomes" id="UP000664032">
    <property type="component" value="Unassembled WGS sequence"/>
</dbReference>
<keyword evidence="1" id="KW-0560">Oxidoreductase</keyword>
<keyword evidence="1" id="KW-0503">Monooxygenase</keyword>
<protein>
    <submittedName>
        <fullName evidence="1">Lytic chitin monooxygenase</fullName>
    </submittedName>
</protein>
<accession>A0ACB8GIS1</accession>
<sequence length="251" mass="27012">MSYYKAICYDYHANSMLNFVSLASLALAALYLVSPVIGHGHVTVPPSRQERCRAGEVPNCGGAQWEPQSVEGLAGSFACNGDGARFQELNDNSLFQNAYFTVPEGTEELAFTWVLTAPHRTLVWEYFVLTQDNTLLLSEPGFNVTPPAIVTHPVPLNGIKGRQTVLARWTIGDTQNAFYSCVDLLIGAAETATAVAGAVATPMPVAMPYGFHDSLGHENSANRSDSSSAESSRAGAHKAIQNFLYIQGPQS</sequence>
<gene>
    <name evidence="1" type="ORF">JR316_0012710</name>
</gene>
<evidence type="ECO:0000313" key="2">
    <source>
        <dbReference type="Proteomes" id="UP000664032"/>
    </source>
</evidence>
<comment type="caution">
    <text evidence="1">The sequence shown here is derived from an EMBL/GenBank/DDBJ whole genome shotgun (WGS) entry which is preliminary data.</text>
</comment>
<dbReference type="EMBL" id="JAFIQS020000012">
    <property type="protein sequence ID" value="KAH9475593.1"/>
    <property type="molecule type" value="Genomic_DNA"/>
</dbReference>
<keyword evidence="2" id="KW-1185">Reference proteome</keyword>
<reference evidence="1" key="1">
    <citation type="submission" date="2021-10" db="EMBL/GenBank/DDBJ databases">
        <title>Psilocybe cubensis genome.</title>
        <authorList>
            <person name="Mckernan K.J."/>
            <person name="Crawford S."/>
            <person name="Trippe A."/>
            <person name="Kane L.T."/>
            <person name="Mclaughlin S."/>
        </authorList>
    </citation>
    <scope>NUCLEOTIDE SEQUENCE</scope>
    <source>
        <strain evidence="1">MGC-MH-2018</strain>
    </source>
</reference>
<name>A0ACB8GIS1_PSICU</name>
<evidence type="ECO:0000313" key="1">
    <source>
        <dbReference type="EMBL" id="KAH9475593.1"/>
    </source>
</evidence>
<proteinExistence type="predicted"/>
<organism evidence="1 2">
    <name type="scientific">Psilocybe cubensis</name>
    <name type="common">Psychedelic mushroom</name>
    <name type="synonym">Stropharia cubensis</name>
    <dbReference type="NCBI Taxonomy" id="181762"/>
    <lineage>
        <taxon>Eukaryota</taxon>
        <taxon>Fungi</taxon>
        <taxon>Dikarya</taxon>
        <taxon>Basidiomycota</taxon>
        <taxon>Agaricomycotina</taxon>
        <taxon>Agaricomycetes</taxon>
        <taxon>Agaricomycetidae</taxon>
        <taxon>Agaricales</taxon>
        <taxon>Agaricineae</taxon>
        <taxon>Strophariaceae</taxon>
        <taxon>Psilocybe</taxon>
    </lineage>
</organism>